<dbReference type="SUPFAM" id="SSF52218">
    <property type="entry name" value="Flavoproteins"/>
    <property type="match status" value="1"/>
</dbReference>
<proteinExistence type="predicted"/>
<feature type="domain" description="Flavodoxin-like" evidence="1">
    <location>
        <begin position="1"/>
        <end position="62"/>
    </location>
</feature>
<keyword evidence="3" id="KW-1185">Reference proteome</keyword>
<reference evidence="2 3" key="1">
    <citation type="submission" date="2019-09" db="EMBL/GenBank/DDBJ databases">
        <title>Phylogeny of genus Pseudoclavibacter and closely related genus.</title>
        <authorList>
            <person name="Li Y."/>
        </authorList>
    </citation>
    <scope>NUCLEOTIDE SEQUENCE [LARGE SCALE GENOMIC DNA]</scope>
    <source>
        <strain evidence="2 3">KCTC 13959</strain>
    </source>
</reference>
<dbReference type="InterPro" id="IPR029039">
    <property type="entry name" value="Flavoprotein-like_sf"/>
</dbReference>
<dbReference type="GO" id="GO:0010181">
    <property type="term" value="F:FMN binding"/>
    <property type="evidence" value="ECO:0007669"/>
    <property type="project" value="InterPro"/>
</dbReference>
<dbReference type="InterPro" id="IPR008254">
    <property type="entry name" value="Flavodoxin/NO_synth"/>
</dbReference>
<dbReference type="AlphaFoldDB" id="A0A7J5BDT5"/>
<dbReference type="Gene3D" id="3.40.50.360">
    <property type="match status" value="1"/>
</dbReference>
<comment type="caution">
    <text evidence="2">The sequence shown here is derived from an EMBL/GenBank/DDBJ whole genome shotgun (WGS) entry which is preliminary data.</text>
</comment>
<dbReference type="EMBL" id="WBKB01000002">
    <property type="protein sequence ID" value="KAB1644212.1"/>
    <property type="molecule type" value="Genomic_DNA"/>
</dbReference>
<sequence length="72" mass="7465">MEYAVFGLGDRSYHSTYSRGGEILAEALSARGAARVGEFGRHDAGGGELAPDLALTWAKGVLAERTAVAVAN</sequence>
<accession>A0A7J5BDT5</accession>
<dbReference type="Pfam" id="PF00258">
    <property type="entry name" value="Flavodoxin_1"/>
    <property type="match status" value="1"/>
</dbReference>
<gene>
    <name evidence="2" type="ORF">F8O05_05425</name>
</gene>
<evidence type="ECO:0000259" key="1">
    <source>
        <dbReference type="PROSITE" id="PS50902"/>
    </source>
</evidence>
<dbReference type="PROSITE" id="PS50902">
    <property type="entry name" value="FLAVODOXIN_LIKE"/>
    <property type="match status" value="1"/>
</dbReference>
<dbReference type="Proteomes" id="UP000433493">
    <property type="component" value="Unassembled WGS sequence"/>
</dbReference>
<evidence type="ECO:0000313" key="2">
    <source>
        <dbReference type="EMBL" id="KAB1644212.1"/>
    </source>
</evidence>
<name>A0A7J5BDT5_9MICO</name>
<evidence type="ECO:0000313" key="3">
    <source>
        <dbReference type="Proteomes" id="UP000433493"/>
    </source>
</evidence>
<dbReference type="OrthoDB" id="359268at2"/>
<organism evidence="2 3">
    <name type="scientific">Gulosibacter chungangensis</name>
    <dbReference type="NCBI Taxonomy" id="979746"/>
    <lineage>
        <taxon>Bacteria</taxon>
        <taxon>Bacillati</taxon>
        <taxon>Actinomycetota</taxon>
        <taxon>Actinomycetes</taxon>
        <taxon>Micrococcales</taxon>
        <taxon>Microbacteriaceae</taxon>
        <taxon>Gulosibacter</taxon>
    </lineage>
</organism>
<protein>
    <recommendedName>
        <fullName evidence="1">Flavodoxin-like domain-containing protein</fullName>
    </recommendedName>
</protein>